<dbReference type="Pfam" id="PF21623">
    <property type="entry name" value="HK_sensor_dom_bact"/>
    <property type="match status" value="1"/>
</dbReference>
<dbReference type="Gene3D" id="1.10.287.130">
    <property type="match status" value="1"/>
</dbReference>
<evidence type="ECO:0000256" key="11">
    <source>
        <dbReference type="ARBA" id="ARBA00022989"/>
    </source>
</evidence>
<feature type="domain" description="PAS" evidence="17">
    <location>
        <begin position="381"/>
        <end position="454"/>
    </location>
</feature>
<dbReference type="PRINTS" id="PR00344">
    <property type="entry name" value="BCTRLSENSOR"/>
</dbReference>
<dbReference type="InterPro" id="IPR000014">
    <property type="entry name" value="PAS"/>
</dbReference>
<evidence type="ECO:0000256" key="9">
    <source>
        <dbReference type="ARBA" id="ARBA00022777"/>
    </source>
</evidence>
<dbReference type="FunFam" id="3.30.565.10:FF:000006">
    <property type="entry name" value="Sensor histidine kinase WalK"/>
    <property type="match status" value="1"/>
</dbReference>
<evidence type="ECO:0000256" key="2">
    <source>
        <dbReference type="ARBA" id="ARBA00004651"/>
    </source>
</evidence>
<evidence type="ECO:0000256" key="6">
    <source>
        <dbReference type="ARBA" id="ARBA00022679"/>
    </source>
</evidence>
<dbReference type="InterPro" id="IPR029151">
    <property type="entry name" value="Sensor-like_sf"/>
</dbReference>
<dbReference type="SMART" id="SM00388">
    <property type="entry name" value="HisKA"/>
    <property type="match status" value="1"/>
</dbReference>
<evidence type="ECO:0000256" key="4">
    <source>
        <dbReference type="ARBA" id="ARBA00022475"/>
    </source>
</evidence>
<dbReference type="Pfam" id="PF00989">
    <property type="entry name" value="PAS"/>
    <property type="match status" value="1"/>
</dbReference>
<dbReference type="PANTHER" id="PTHR43047:SF72">
    <property type="entry name" value="OSMOSENSING HISTIDINE PROTEIN KINASE SLN1"/>
    <property type="match status" value="1"/>
</dbReference>
<dbReference type="InterPro" id="IPR036097">
    <property type="entry name" value="HisK_dim/P_sf"/>
</dbReference>
<dbReference type="GO" id="GO:0006355">
    <property type="term" value="P:regulation of DNA-templated transcription"/>
    <property type="evidence" value="ECO:0007669"/>
    <property type="project" value="InterPro"/>
</dbReference>
<dbReference type="InterPro" id="IPR003594">
    <property type="entry name" value="HATPase_dom"/>
</dbReference>
<dbReference type="SMART" id="SM00091">
    <property type="entry name" value="PAS"/>
    <property type="match status" value="1"/>
</dbReference>
<dbReference type="GO" id="GO:0005886">
    <property type="term" value="C:plasma membrane"/>
    <property type="evidence" value="ECO:0007669"/>
    <property type="project" value="UniProtKB-SubCell"/>
</dbReference>
<dbReference type="InterPro" id="IPR003660">
    <property type="entry name" value="HAMP_dom"/>
</dbReference>
<evidence type="ECO:0000259" key="17">
    <source>
        <dbReference type="PROSITE" id="PS50112"/>
    </source>
</evidence>
<dbReference type="InterPro" id="IPR003661">
    <property type="entry name" value="HisK_dim/P_dom"/>
</dbReference>
<dbReference type="GO" id="GO:0009927">
    <property type="term" value="F:histidine phosphotransfer kinase activity"/>
    <property type="evidence" value="ECO:0007669"/>
    <property type="project" value="TreeGrafter"/>
</dbReference>
<evidence type="ECO:0000256" key="3">
    <source>
        <dbReference type="ARBA" id="ARBA00012438"/>
    </source>
</evidence>
<sequence length="746" mass="82677">MIGAFSYIRTVRNTLDIAVEGLNGETRLMALRFKNVHDQMKSDLLMVSVSPSFQAVVQRRLSNTGNIDHRPQTDRREALASLFTALLETRPYYTQARLIGLKDNGRELVRVERQGDVIIRTPKENLQEKHAEPYFQEATAHLDHELNTSPHHGHKVSFSDVTYNRENGKISLPRIVTIRAVLPVFDEYHNPFGLIVMNADYEKLLSHAFTGVIRNDSVFVVNNAGDYLKYETDGTIAGLEFHDAYTIPPPAVVDTILNSEAGEDSFIDDQNISYFVRVNVNEDEPDETLSVMLQIPRDMLLSGALAIRRDGMMLTIALLLVTLGATSVLSRRLMAPLEQLTDKVTKSKEDNARLELPVGTADEVGKLARAFQALTDSHVENESKLRSVISNIGEGIVMIDETGIIDSFNPACGRIFGYAPEEVIGKNISMLMPAPHREKHDAYLKRYDSSGEKKIAWEGRRETGLRRDGSEFPAELTVTELVLDGRRRFIGILRDITEQEAVDRAKTEFISIVSHELRTPLTSIKGALGLLRGGALKDKPGKTQEVLDIAYKNSERLRRLIDDILDMERIGSGKMDIAPEPMDLALLVRASIQANKGYAAEHGVSFIRSGAHEPVLVNGDGDRLMQVMANLLSNAAKFSEKGGEIRISLSQDTQKGTVRVSVKDNGCGIPEAAQATIFDRFTQADSSSQRKKGGSGLGLGIAKKIVELHGGTIGFVTQEKRGTTFFFELEMLADAKTRPLDVYSCD</sequence>
<proteinExistence type="predicted"/>
<dbReference type="EC" id="2.7.13.3" evidence="3"/>
<accession>A0A840CDY3</accession>
<dbReference type="FunFam" id="3.30.450.20:FF:000060">
    <property type="entry name" value="Sensor protein FixL"/>
    <property type="match status" value="1"/>
</dbReference>
<dbReference type="RefSeq" id="WP_183314768.1">
    <property type="nucleotide sequence ID" value="NZ_JACIEQ010000001.1"/>
</dbReference>
<dbReference type="Gene3D" id="6.10.340.10">
    <property type="match status" value="1"/>
</dbReference>
<evidence type="ECO:0000256" key="5">
    <source>
        <dbReference type="ARBA" id="ARBA00022553"/>
    </source>
</evidence>
<evidence type="ECO:0000256" key="1">
    <source>
        <dbReference type="ARBA" id="ARBA00000085"/>
    </source>
</evidence>
<evidence type="ECO:0000256" key="7">
    <source>
        <dbReference type="ARBA" id="ARBA00022692"/>
    </source>
</evidence>
<feature type="domain" description="Histidine kinase" evidence="16">
    <location>
        <begin position="512"/>
        <end position="733"/>
    </location>
</feature>
<keyword evidence="5" id="KW-0597">Phosphoprotein</keyword>
<keyword evidence="11" id="KW-1133">Transmembrane helix</keyword>
<dbReference type="InterPro" id="IPR013767">
    <property type="entry name" value="PAS_fold"/>
</dbReference>
<dbReference type="NCBIfam" id="TIGR00229">
    <property type="entry name" value="sensory_box"/>
    <property type="match status" value="1"/>
</dbReference>
<dbReference type="PROSITE" id="PS50112">
    <property type="entry name" value="PAS"/>
    <property type="match status" value="1"/>
</dbReference>
<dbReference type="Gene3D" id="3.30.450.20">
    <property type="entry name" value="PAS domain"/>
    <property type="match status" value="2"/>
</dbReference>
<dbReference type="Pfam" id="PF00512">
    <property type="entry name" value="HisKA"/>
    <property type="match status" value="1"/>
</dbReference>
<comment type="function">
    <text evidence="14">Putative oxygen sensor; modulates the activity of FixJ, a transcriptional activator of nitrogen fixation fixK gene. FixL probably acts as a kinase that phosphorylates FixJ.</text>
</comment>
<evidence type="ECO:0000259" key="16">
    <source>
        <dbReference type="PROSITE" id="PS50109"/>
    </source>
</evidence>
<evidence type="ECO:0000256" key="12">
    <source>
        <dbReference type="ARBA" id="ARBA00023012"/>
    </source>
</evidence>
<keyword evidence="13" id="KW-0472">Membrane</keyword>
<dbReference type="SUPFAM" id="SSF47384">
    <property type="entry name" value="Homodimeric domain of signal transducing histidine kinase"/>
    <property type="match status" value="1"/>
</dbReference>
<evidence type="ECO:0000313" key="20">
    <source>
        <dbReference type="Proteomes" id="UP000585681"/>
    </source>
</evidence>
<comment type="caution">
    <text evidence="19">The sequence shown here is derived from an EMBL/GenBank/DDBJ whole genome shotgun (WGS) entry which is preliminary data.</text>
</comment>
<dbReference type="AlphaFoldDB" id="A0A840CDY3"/>
<dbReference type="Pfam" id="PF02518">
    <property type="entry name" value="HATPase_c"/>
    <property type="match status" value="1"/>
</dbReference>
<dbReference type="EMBL" id="JACIEQ010000001">
    <property type="protein sequence ID" value="MBB4021499.1"/>
    <property type="molecule type" value="Genomic_DNA"/>
</dbReference>
<evidence type="ECO:0000259" key="18">
    <source>
        <dbReference type="PROSITE" id="PS50885"/>
    </source>
</evidence>
<dbReference type="SMART" id="SM00387">
    <property type="entry name" value="HATPase_c"/>
    <property type="match status" value="1"/>
</dbReference>
<dbReference type="InterPro" id="IPR036890">
    <property type="entry name" value="HATPase_C_sf"/>
</dbReference>
<evidence type="ECO:0000256" key="14">
    <source>
        <dbReference type="ARBA" id="ARBA00059827"/>
    </source>
</evidence>
<dbReference type="PROSITE" id="PS50109">
    <property type="entry name" value="HIS_KIN"/>
    <property type="match status" value="1"/>
</dbReference>
<organism evidence="19 20">
    <name type="scientific">Actibacterium naphthalenivorans</name>
    <dbReference type="NCBI Taxonomy" id="1614693"/>
    <lineage>
        <taxon>Bacteria</taxon>
        <taxon>Pseudomonadati</taxon>
        <taxon>Pseudomonadota</taxon>
        <taxon>Alphaproteobacteria</taxon>
        <taxon>Rhodobacterales</taxon>
        <taxon>Roseobacteraceae</taxon>
        <taxon>Actibacterium</taxon>
    </lineage>
</organism>
<evidence type="ECO:0000256" key="8">
    <source>
        <dbReference type="ARBA" id="ARBA00022741"/>
    </source>
</evidence>
<dbReference type="PANTHER" id="PTHR43047">
    <property type="entry name" value="TWO-COMPONENT HISTIDINE PROTEIN KINASE"/>
    <property type="match status" value="1"/>
</dbReference>
<dbReference type="CDD" id="cd00082">
    <property type="entry name" value="HisKA"/>
    <property type="match status" value="1"/>
</dbReference>
<reference evidence="19" key="1">
    <citation type="submission" date="2020-08" db="EMBL/GenBank/DDBJ databases">
        <title>Genomic Encyclopedia of Type Strains, Phase IV (KMG-IV): sequencing the most valuable type-strain genomes for metagenomic binning, comparative biology and taxonomic classification.</title>
        <authorList>
            <person name="Goeker M."/>
        </authorList>
    </citation>
    <scope>NUCLEOTIDE SEQUENCE [LARGE SCALE GENOMIC DNA]</scope>
    <source>
        <strain evidence="19">DSM 105040</strain>
    </source>
</reference>
<dbReference type="CDD" id="cd00130">
    <property type="entry name" value="PAS"/>
    <property type="match status" value="1"/>
</dbReference>
<dbReference type="InterPro" id="IPR035965">
    <property type="entry name" value="PAS-like_dom_sf"/>
</dbReference>
<keyword evidence="7" id="KW-0812">Transmembrane</keyword>
<dbReference type="Pfam" id="PF00672">
    <property type="entry name" value="HAMP"/>
    <property type="match status" value="1"/>
</dbReference>
<keyword evidence="4" id="KW-1003">Cell membrane</keyword>
<keyword evidence="8" id="KW-0547">Nucleotide-binding</keyword>
<dbReference type="Gene3D" id="3.30.565.10">
    <property type="entry name" value="Histidine kinase-like ATPase, C-terminal domain"/>
    <property type="match status" value="1"/>
</dbReference>
<keyword evidence="6" id="KW-0808">Transferase</keyword>
<keyword evidence="20" id="KW-1185">Reference proteome</keyword>
<evidence type="ECO:0000256" key="13">
    <source>
        <dbReference type="ARBA" id="ARBA00023136"/>
    </source>
</evidence>
<name>A0A840CDY3_9RHOB</name>
<dbReference type="SUPFAM" id="SSF55785">
    <property type="entry name" value="PYP-like sensor domain (PAS domain)"/>
    <property type="match status" value="1"/>
</dbReference>
<dbReference type="Proteomes" id="UP000585681">
    <property type="component" value="Unassembled WGS sequence"/>
</dbReference>
<protein>
    <recommendedName>
        <fullName evidence="15">Sensor protein FixL</fullName>
        <ecNumber evidence="3">2.7.13.3</ecNumber>
    </recommendedName>
</protein>
<dbReference type="SUPFAM" id="SSF103190">
    <property type="entry name" value="Sensory domain-like"/>
    <property type="match status" value="1"/>
</dbReference>
<evidence type="ECO:0000256" key="15">
    <source>
        <dbReference type="ARBA" id="ARBA00070616"/>
    </source>
</evidence>
<comment type="subcellular location">
    <subcellularLocation>
        <location evidence="2">Cell membrane</location>
        <topology evidence="2">Multi-pass membrane protein</topology>
    </subcellularLocation>
</comment>
<evidence type="ECO:0000256" key="10">
    <source>
        <dbReference type="ARBA" id="ARBA00022840"/>
    </source>
</evidence>
<dbReference type="PROSITE" id="PS50885">
    <property type="entry name" value="HAMP"/>
    <property type="match status" value="1"/>
</dbReference>
<dbReference type="GO" id="GO:0005524">
    <property type="term" value="F:ATP binding"/>
    <property type="evidence" value="ECO:0007669"/>
    <property type="project" value="UniProtKB-KW"/>
</dbReference>
<evidence type="ECO:0000313" key="19">
    <source>
        <dbReference type="EMBL" id="MBB4021499.1"/>
    </source>
</evidence>
<keyword evidence="10" id="KW-0067">ATP-binding</keyword>
<dbReference type="InterPro" id="IPR005467">
    <property type="entry name" value="His_kinase_dom"/>
</dbReference>
<dbReference type="InterPro" id="IPR004358">
    <property type="entry name" value="Sig_transdc_His_kin-like_C"/>
</dbReference>
<keyword evidence="9" id="KW-0418">Kinase</keyword>
<dbReference type="SUPFAM" id="SSF158472">
    <property type="entry name" value="HAMP domain-like"/>
    <property type="match status" value="1"/>
</dbReference>
<dbReference type="InterPro" id="IPR048760">
    <property type="entry name" value="VP0354-like_sensor_dom"/>
</dbReference>
<dbReference type="SUPFAM" id="SSF55874">
    <property type="entry name" value="ATPase domain of HSP90 chaperone/DNA topoisomerase II/histidine kinase"/>
    <property type="match status" value="1"/>
</dbReference>
<dbReference type="GO" id="GO:0000155">
    <property type="term" value="F:phosphorelay sensor kinase activity"/>
    <property type="evidence" value="ECO:0007669"/>
    <property type="project" value="InterPro"/>
</dbReference>
<keyword evidence="12" id="KW-0902">Two-component regulatory system</keyword>
<dbReference type="FunFam" id="1.10.287.130:FF:000001">
    <property type="entry name" value="Two-component sensor histidine kinase"/>
    <property type="match status" value="1"/>
</dbReference>
<feature type="domain" description="HAMP" evidence="18">
    <location>
        <begin position="331"/>
        <end position="383"/>
    </location>
</feature>
<comment type="catalytic activity">
    <reaction evidence="1">
        <text>ATP + protein L-histidine = ADP + protein N-phospho-L-histidine.</text>
        <dbReference type="EC" id="2.7.13.3"/>
    </reaction>
</comment>
<gene>
    <name evidence="19" type="ORF">GGR17_001290</name>
</gene>